<keyword evidence="9" id="KW-0804">Transcription</keyword>
<evidence type="ECO:0000313" key="15">
    <source>
        <dbReference type="EMBL" id="OQR69332.1"/>
    </source>
</evidence>
<dbReference type="SUPFAM" id="SSF57716">
    <property type="entry name" value="Glucocorticoid receptor-like (DNA-binding domain)"/>
    <property type="match status" value="1"/>
</dbReference>
<dbReference type="InterPro" id="IPR013088">
    <property type="entry name" value="Znf_NHR/GATA"/>
</dbReference>
<dbReference type="PROSITE" id="PS00344">
    <property type="entry name" value="GATA_ZN_FINGER_1"/>
    <property type="match status" value="1"/>
</dbReference>
<evidence type="ECO:0000256" key="9">
    <source>
        <dbReference type="ARBA" id="ARBA00023163"/>
    </source>
</evidence>
<organism evidence="15 16">
    <name type="scientific">Tropilaelaps mercedesae</name>
    <dbReference type="NCBI Taxonomy" id="418985"/>
    <lineage>
        <taxon>Eukaryota</taxon>
        <taxon>Metazoa</taxon>
        <taxon>Ecdysozoa</taxon>
        <taxon>Arthropoda</taxon>
        <taxon>Chelicerata</taxon>
        <taxon>Arachnida</taxon>
        <taxon>Acari</taxon>
        <taxon>Parasitiformes</taxon>
        <taxon>Mesostigmata</taxon>
        <taxon>Gamasina</taxon>
        <taxon>Dermanyssoidea</taxon>
        <taxon>Laelapidae</taxon>
        <taxon>Tropilaelaps</taxon>
    </lineage>
</organism>
<sequence>MAAATRDCALLAIAIVVALGAGRSEDLLSAIRDRVQGTRQTQKTHSTGVCSGLPLREIFIVSSRCVSSSSFNSSYGIVSVTIGDAYGTARPSEGSVKRRPSTSEVASSPPHLSEARQLRSTPARSRVESSSFRRSATPEYNDLHCLRALLRSMLFLPVRLLNVLEGLPARVAAVADGSRRRRRPNPPRRPPERLNPRASERSGGRNYDHNPPPSSPDAFDSSTECVNCGATSTPLWRRDGTGHYLCNACGLYHKMNGQNRPLIKPKRRLVSVSIFSTSSSHKHEDLIIATPLSNIAQLRATNRFESEHFSERPPNPTGGPTGVCVRGLPDRIADDGAPSTLLTRSLRSRLELDRHHHRHSDSAVLG</sequence>
<evidence type="ECO:0000256" key="4">
    <source>
        <dbReference type="ARBA" id="ARBA00022771"/>
    </source>
</evidence>
<dbReference type="GO" id="GO:0000978">
    <property type="term" value="F:RNA polymerase II cis-regulatory region sequence-specific DNA binding"/>
    <property type="evidence" value="ECO:0007669"/>
    <property type="project" value="TreeGrafter"/>
</dbReference>
<keyword evidence="3" id="KW-0677">Repeat</keyword>
<keyword evidence="5" id="KW-0862">Zinc</keyword>
<gene>
    <name evidence="15" type="ORF">BIW11_04389</name>
</gene>
<name>A0A1V9X7T0_9ACAR</name>
<dbReference type="Gene3D" id="3.30.50.10">
    <property type="entry name" value="Erythroid Transcription Factor GATA-1, subunit A"/>
    <property type="match status" value="1"/>
</dbReference>
<evidence type="ECO:0000256" key="13">
    <source>
        <dbReference type="SAM" id="SignalP"/>
    </source>
</evidence>
<proteinExistence type="predicted"/>
<keyword evidence="2" id="KW-0479">Metal-binding</keyword>
<evidence type="ECO:0000256" key="10">
    <source>
        <dbReference type="ARBA" id="ARBA00023242"/>
    </source>
</evidence>
<dbReference type="GO" id="GO:0045165">
    <property type="term" value="P:cell fate commitment"/>
    <property type="evidence" value="ECO:0007669"/>
    <property type="project" value="TreeGrafter"/>
</dbReference>
<feature type="compositionally biased region" description="Basic and acidic residues" evidence="12">
    <location>
        <begin position="189"/>
        <end position="208"/>
    </location>
</feature>
<keyword evidence="8" id="KW-0010">Activator</keyword>
<reference evidence="15 16" key="1">
    <citation type="journal article" date="2017" name="Gigascience">
        <title>Draft genome of the honey bee ectoparasitic mite, Tropilaelaps mercedesae, is shaped by the parasitic life history.</title>
        <authorList>
            <person name="Dong X."/>
            <person name="Armstrong S.D."/>
            <person name="Xia D."/>
            <person name="Makepeace B.L."/>
            <person name="Darby A.C."/>
            <person name="Kadowaki T."/>
        </authorList>
    </citation>
    <scope>NUCLEOTIDE SEQUENCE [LARGE SCALE GENOMIC DNA]</scope>
    <source>
        <strain evidence="15">Wuxi-XJTLU</strain>
    </source>
</reference>
<evidence type="ECO:0000256" key="11">
    <source>
        <dbReference type="PROSITE-ProRule" id="PRU00094"/>
    </source>
</evidence>
<protein>
    <recommendedName>
        <fullName evidence="14">GATA-type domain-containing protein</fullName>
    </recommendedName>
</protein>
<evidence type="ECO:0000256" key="6">
    <source>
        <dbReference type="ARBA" id="ARBA00023015"/>
    </source>
</evidence>
<evidence type="ECO:0000256" key="7">
    <source>
        <dbReference type="ARBA" id="ARBA00023125"/>
    </source>
</evidence>
<dbReference type="AlphaFoldDB" id="A0A1V9X7T0"/>
<keyword evidence="13" id="KW-0732">Signal</keyword>
<dbReference type="PANTHER" id="PTHR10071">
    <property type="entry name" value="TRANSCRIPTION FACTOR GATA FAMILY MEMBER"/>
    <property type="match status" value="1"/>
</dbReference>
<evidence type="ECO:0000313" key="16">
    <source>
        <dbReference type="Proteomes" id="UP000192247"/>
    </source>
</evidence>
<evidence type="ECO:0000256" key="5">
    <source>
        <dbReference type="ARBA" id="ARBA00022833"/>
    </source>
</evidence>
<evidence type="ECO:0000256" key="1">
    <source>
        <dbReference type="ARBA" id="ARBA00004123"/>
    </source>
</evidence>
<dbReference type="FunFam" id="3.30.50.10:FF:000001">
    <property type="entry name" value="GATA transcription factor (GATAd)"/>
    <property type="match status" value="1"/>
</dbReference>
<dbReference type="InterPro" id="IPR039355">
    <property type="entry name" value="Transcription_factor_GATA"/>
</dbReference>
<feature type="chain" id="PRO_5012325428" description="GATA-type domain-containing protein" evidence="13">
    <location>
        <begin position="25"/>
        <end position="366"/>
    </location>
</feature>
<dbReference type="Proteomes" id="UP000192247">
    <property type="component" value="Unassembled WGS sequence"/>
</dbReference>
<comment type="subcellular location">
    <subcellularLocation>
        <location evidence="1">Nucleus</location>
    </subcellularLocation>
</comment>
<keyword evidence="7" id="KW-0238">DNA-binding</keyword>
<feature type="region of interest" description="Disordered" evidence="12">
    <location>
        <begin position="90"/>
        <end position="134"/>
    </location>
</feature>
<dbReference type="GO" id="GO:0000981">
    <property type="term" value="F:DNA-binding transcription factor activity, RNA polymerase II-specific"/>
    <property type="evidence" value="ECO:0007669"/>
    <property type="project" value="TreeGrafter"/>
</dbReference>
<dbReference type="GO" id="GO:0000122">
    <property type="term" value="P:negative regulation of transcription by RNA polymerase II"/>
    <property type="evidence" value="ECO:0007669"/>
    <property type="project" value="TreeGrafter"/>
</dbReference>
<dbReference type="PROSITE" id="PS50114">
    <property type="entry name" value="GATA_ZN_FINGER_2"/>
    <property type="match status" value="1"/>
</dbReference>
<dbReference type="EMBL" id="MNPL01021452">
    <property type="protein sequence ID" value="OQR69332.1"/>
    <property type="molecule type" value="Genomic_DNA"/>
</dbReference>
<keyword evidence="6" id="KW-0805">Transcription regulation</keyword>
<evidence type="ECO:0000259" key="14">
    <source>
        <dbReference type="PROSITE" id="PS50114"/>
    </source>
</evidence>
<feature type="signal peptide" evidence="13">
    <location>
        <begin position="1"/>
        <end position="24"/>
    </location>
</feature>
<dbReference type="SMART" id="SM00401">
    <property type="entry name" value="ZnF_GATA"/>
    <property type="match status" value="1"/>
</dbReference>
<keyword evidence="10" id="KW-0539">Nucleus</keyword>
<dbReference type="PANTHER" id="PTHR10071:SF281">
    <property type="entry name" value="BOX A-BINDING FACTOR-RELATED"/>
    <property type="match status" value="1"/>
</dbReference>
<feature type="region of interest" description="Disordered" evidence="12">
    <location>
        <begin position="306"/>
        <end position="340"/>
    </location>
</feature>
<dbReference type="GO" id="GO:0005634">
    <property type="term" value="C:nucleus"/>
    <property type="evidence" value="ECO:0007669"/>
    <property type="project" value="UniProtKB-SubCell"/>
</dbReference>
<dbReference type="InterPro" id="IPR000679">
    <property type="entry name" value="Znf_GATA"/>
</dbReference>
<dbReference type="CDD" id="cd00202">
    <property type="entry name" value="ZnF_GATA"/>
    <property type="match status" value="1"/>
</dbReference>
<dbReference type="GO" id="GO:0045944">
    <property type="term" value="P:positive regulation of transcription by RNA polymerase II"/>
    <property type="evidence" value="ECO:0007669"/>
    <property type="project" value="TreeGrafter"/>
</dbReference>
<dbReference type="InParanoid" id="A0A1V9X7T0"/>
<feature type="domain" description="GATA-type" evidence="14">
    <location>
        <begin position="219"/>
        <end position="273"/>
    </location>
</feature>
<evidence type="ECO:0000256" key="2">
    <source>
        <dbReference type="ARBA" id="ARBA00022723"/>
    </source>
</evidence>
<feature type="region of interest" description="Disordered" evidence="12">
    <location>
        <begin position="174"/>
        <end position="222"/>
    </location>
</feature>
<evidence type="ECO:0000256" key="3">
    <source>
        <dbReference type="ARBA" id="ARBA00022737"/>
    </source>
</evidence>
<dbReference type="Pfam" id="PF00320">
    <property type="entry name" value="GATA"/>
    <property type="match status" value="1"/>
</dbReference>
<evidence type="ECO:0000256" key="12">
    <source>
        <dbReference type="SAM" id="MobiDB-lite"/>
    </source>
</evidence>
<dbReference type="GO" id="GO:0008270">
    <property type="term" value="F:zinc ion binding"/>
    <property type="evidence" value="ECO:0007669"/>
    <property type="project" value="UniProtKB-KW"/>
</dbReference>
<dbReference type="STRING" id="418985.A0A1V9X7T0"/>
<accession>A0A1V9X7T0</accession>
<comment type="caution">
    <text evidence="15">The sequence shown here is derived from an EMBL/GenBank/DDBJ whole genome shotgun (WGS) entry which is preliminary data.</text>
</comment>
<dbReference type="OrthoDB" id="6489427at2759"/>
<evidence type="ECO:0000256" key="8">
    <source>
        <dbReference type="ARBA" id="ARBA00023159"/>
    </source>
</evidence>
<keyword evidence="4 11" id="KW-0863">Zinc-finger</keyword>
<dbReference type="PRINTS" id="PR00619">
    <property type="entry name" value="GATAZNFINGER"/>
</dbReference>
<keyword evidence="16" id="KW-1185">Reference proteome</keyword>